<dbReference type="Proteomes" id="UP000614334">
    <property type="component" value="Unassembled WGS sequence"/>
</dbReference>
<dbReference type="EMBL" id="JACYCF010000019">
    <property type="protein sequence ID" value="KAF8750691.1"/>
    <property type="molecule type" value="Genomic_DNA"/>
</dbReference>
<dbReference type="CDD" id="cd02440">
    <property type="entry name" value="AdoMet_MTases"/>
    <property type="match status" value="1"/>
</dbReference>
<keyword evidence="1" id="KW-0489">Methyltransferase</keyword>
<dbReference type="GO" id="GO:0032259">
    <property type="term" value="P:methylation"/>
    <property type="evidence" value="ECO:0007669"/>
    <property type="project" value="UniProtKB-KW"/>
</dbReference>
<reference evidence="1" key="1">
    <citation type="submission" date="2020-09" db="EMBL/GenBank/DDBJ databases">
        <title>Comparative genome analyses of four rice-infecting Rhizoctonia solani isolates reveal extensive enrichment of homogalacturonan modification genes.</title>
        <authorList>
            <person name="Lee D.-Y."/>
            <person name="Jeon J."/>
            <person name="Kim K.-T."/>
            <person name="Cheong K."/>
            <person name="Song H."/>
            <person name="Choi G."/>
            <person name="Ko J."/>
            <person name="Opiyo S.O."/>
            <person name="Zuo S."/>
            <person name="Madhav S."/>
            <person name="Lee Y.-H."/>
            <person name="Wang G.-L."/>
        </authorList>
    </citation>
    <scope>NUCLEOTIDE SEQUENCE</scope>
    <source>
        <strain evidence="1">AG1-IA B2</strain>
    </source>
</reference>
<evidence type="ECO:0000313" key="1">
    <source>
        <dbReference type="EMBL" id="KAF8750691.1"/>
    </source>
</evidence>
<comment type="caution">
    <text evidence="1">The sequence shown here is derived from an EMBL/GenBank/DDBJ whole genome shotgun (WGS) entry which is preliminary data.</text>
</comment>
<dbReference type="Gene3D" id="3.40.50.150">
    <property type="entry name" value="Vaccinia Virus protein VP39"/>
    <property type="match status" value="1"/>
</dbReference>
<name>A0A8H7I438_9AGAM</name>
<sequence length="400" mass="45200">MAISHYDPEMDDVVHLVQDIHQDAYGYDDSDMETISSASTAQTTSTITSDEIGDYFREAYGRTYAHDENLPMLYPIDEVEARRHEMQHVFLKALVHGNYIGPVPHLLRPRADGSRPRILDIRTCTGNWCAPLTPPIHQLSNKNANQLIRAQEMAAEFPHCDIVSIDIAPIVPHAPRPNITFEIYDLYAGVAEPDESFDYVSCRHIQLHWKMQVKEYDRLIFDLHRVLKPGGLITICEVENQCYEAEPPFNTYAYVRTMPAAAEAIRVLKAAVIKQGINIDAVHHVHEWLQPNSPFWGRTAVAYDIPALRTEIASRGFRDIQKQAVLIPVGRWHPDPAVQQVGDLVARGFALAWKQLEPAFIDYGSSPEEANRLCSGSIAALENPNLRVVAKYHMVYATKN</sequence>
<keyword evidence="1" id="KW-0808">Transferase</keyword>
<evidence type="ECO:0000313" key="2">
    <source>
        <dbReference type="Proteomes" id="UP000614334"/>
    </source>
</evidence>
<organism evidence="1 2">
    <name type="scientific">Rhizoctonia solani</name>
    <dbReference type="NCBI Taxonomy" id="456999"/>
    <lineage>
        <taxon>Eukaryota</taxon>
        <taxon>Fungi</taxon>
        <taxon>Dikarya</taxon>
        <taxon>Basidiomycota</taxon>
        <taxon>Agaricomycotina</taxon>
        <taxon>Agaricomycetes</taxon>
        <taxon>Cantharellales</taxon>
        <taxon>Ceratobasidiaceae</taxon>
        <taxon>Rhizoctonia</taxon>
    </lineage>
</organism>
<accession>A0A8H7I438</accession>
<dbReference type="Pfam" id="PF13489">
    <property type="entry name" value="Methyltransf_23"/>
    <property type="match status" value="1"/>
</dbReference>
<dbReference type="InterPro" id="IPR029063">
    <property type="entry name" value="SAM-dependent_MTases_sf"/>
</dbReference>
<dbReference type="GO" id="GO:0008168">
    <property type="term" value="F:methyltransferase activity"/>
    <property type="evidence" value="ECO:0007669"/>
    <property type="project" value="UniProtKB-KW"/>
</dbReference>
<dbReference type="SUPFAM" id="SSF53335">
    <property type="entry name" value="S-adenosyl-L-methionine-dependent methyltransferases"/>
    <property type="match status" value="1"/>
</dbReference>
<protein>
    <submittedName>
        <fullName evidence="1">Methyltransferase domain</fullName>
    </submittedName>
</protein>
<gene>
    <name evidence="1" type="ORF">RHS01_09050</name>
</gene>
<proteinExistence type="predicted"/>
<dbReference type="AlphaFoldDB" id="A0A8H7I438"/>